<dbReference type="RefSeq" id="WP_179911369.1">
    <property type="nucleotide sequence ID" value="NZ_CP058910.1"/>
</dbReference>
<protein>
    <submittedName>
        <fullName evidence="2">Uncharacterized protein</fullName>
    </submittedName>
</protein>
<feature type="transmembrane region" description="Helical" evidence="1">
    <location>
        <begin position="91"/>
        <end position="115"/>
    </location>
</feature>
<dbReference type="Proteomes" id="UP000509667">
    <property type="component" value="Chromosome"/>
</dbReference>
<feature type="transmembrane region" description="Helical" evidence="1">
    <location>
        <begin position="63"/>
        <end position="85"/>
    </location>
</feature>
<proteinExistence type="predicted"/>
<gene>
    <name evidence="2" type="ORF">HZS55_09105</name>
</gene>
<keyword evidence="1" id="KW-0812">Transmembrane</keyword>
<dbReference type="GeneID" id="56078018"/>
<dbReference type="KEGG" id="hrr:HZS55_09105"/>
<reference evidence="2 3" key="1">
    <citation type="submission" date="2020-07" db="EMBL/GenBank/DDBJ databases">
        <title>Halosimplex pelagicum sp. nov. and Halosimplex rubrum sp. nov., isolated from salted brown alga Laminaria, and emended description of the genus Halosimplex.</title>
        <authorList>
            <person name="Cui H."/>
        </authorList>
    </citation>
    <scope>NUCLEOTIDE SEQUENCE [LARGE SCALE GENOMIC DNA]</scope>
    <source>
        <strain evidence="2 3">R27</strain>
    </source>
</reference>
<name>A0A7D5P4U0_9EURY</name>
<sequence>MALERLSINVGARVSDATAGLTRVNMKLDETADEADEASGALSRTSAAMTAAGASAQSARLSIGAVSAGLSGSLIPALAALTAGAGAATVAVGGLTAGLGAAGGALGLLLGVGAVTHMRQLKREFARTRLEVMQIIEPLGDEFYPLLQTGIDAVPDLTEEMVAAVGSTEEFKESLRGYGGIAMDVLPAATGAAFDLARAYQDDLRAGVNWLLANGPGAFEAIQSTTNELKPELITFGQVVADLGPDALEFGTAVADTLLPPLTALLRLTDAGLETWAALPGPLQDATAAAIALGPAIWKIHGAMSAIGGLGNIFAGSGLSGVGASIGSAAGATALGGAIGGAIGVGIVRVLHQTGVMDAINQSGQDTRENIGGERADRAVSTAAKNPATRQFFRLGAGVSALANPNDDQGFFGGVSQMDQTIADATARTQRTEVQQTDNSRTVENLEIYAGSRRGGQQAAAAFLRETESENVRDTSSGR</sequence>
<evidence type="ECO:0000256" key="1">
    <source>
        <dbReference type="SAM" id="Phobius"/>
    </source>
</evidence>
<accession>A0A7D5P4U0</accession>
<keyword evidence="1" id="KW-0472">Membrane</keyword>
<evidence type="ECO:0000313" key="3">
    <source>
        <dbReference type="Proteomes" id="UP000509667"/>
    </source>
</evidence>
<evidence type="ECO:0000313" key="2">
    <source>
        <dbReference type="EMBL" id="QLH77442.1"/>
    </source>
</evidence>
<keyword evidence="1" id="KW-1133">Transmembrane helix</keyword>
<organism evidence="2 3">
    <name type="scientific">Halosimplex rubrum</name>
    <dbReference type="NCBI Taxonomy" id="869889"/>
    <lineage>
        <taxon>Archaea</taxon>
        <taxon>Methanobacteriati</taxon>
        <taxon>Methanobacteriota</taxon>
        <taxon>Stenosarchaea group</taxon>
        <taxon>Halobacteria</taxon>
        <taxon>Halobacteriales</taxon>
        <taxon>Haloarculaceae</taxon>
        <taxon>Halosimplex</taxon>
    </lineage>
</organism>
<dbReference type="EMBL" id="CP058910">
    <property type="protein sequence ID" value="QLH77442.1"/>
    <property type="molecule type" value="Genomic_DNA"/>
</dbReference>
<dbReference type="OrthoDB" id="387647at2157"/>
<keyword evidence="3" id="KW-1185">Reference proteome</keyword>
<dbReference type="AlphaFoldDB" id="A0A7D5P4U0"/>